<reference evidence="1" key="1">
    <citation type="submission" date="2022-06" db="EMBL/GenBank/DDBJ databases">
        <title>Uncovering the hologenomic basis of an extraordinary plant invasion.</title>
        <authorList>
            <person name="Bieker V.C."/>
            <person name="Martin M.D."/>
            <person name="Gilbert T."/>
            <person name="Hodgins K."/>
            <person name="Battlay P."/>
            <person name="Petersen B."/>
            <person name="Wilson J."/>
        </authorList>
    </citation>
    <scope>NUCLEOTIDE SEQUENCE</scope>
    <source>
        <strain evidence="1">AA19_3_7</strain>
        <tissue evidence="1">Leaf</tissue>
    </source>
</reference>
<accession>A0AAD5GT26</accession>
<proteinExistence type="predicted"/>
<dbReference type="Proteomes" id="UP001206925">
    <property type="component" value="Unassembled WGS sequence"/>
</dbReference>
<protein>
    <submittedName>
        <fullName evidence="1">Uncharacterized protein</fullName>
    </submittedName>
</protein>
<keyword evidence="2" id="KW-1185">Reference proteome</keyword>
<name>A0AAD5GT26_AMBAR</name>
<dbReference type="AlphaFoldDB" id="A0AAD5GT26"/>
<sequence length="68" mass="7771">NNRFLESVSSLPHVSDCWSEEEWFVKYSFYSNVLIGFLLLESSTIQTIQSLETIAGIEMICGCFKTEV</sequence>
<organism evidence="1 2">
    <name type="scientific">Ambrosia artemisiifolia</name>
    <name type="common">Common ragweed</name>
    <dbReference type="NCBI Taxonomy" id="4212"/>
    <lineage>
        <taxon>Eukaryota</taxon>
        <taxon>Viridiplantae</taxon>
        <taxon>Streptophyta</taxon>
        <taxon>Embryophyta</taxon>
        <taxon>Tracheophyta</taxon>
        <taxon>Spermatophyta</taxon>
        <taxon>Magnoliopsida</taxon>
        <taxon>eudicotyledons</taxon>
        <taxon>Gunneridae</taxon>
        <taxon>Pentapetalae</taxon>
        <taxon>asterids</taxon>
        <taxon>campanulids</taxon>
        <taxon>Asterales</taxon>
        <taxon>Asteraceae</taxon>
        <taxon>Asteroideae</taxon>
        <taxon>Heliantheae alliance</taxon>
        <taxon>Heliantheae</taxon>
        <taxon>Ambrosia</taxon>
    </lineage>
</organism>
<evidence type="ECO:0000313" key="1">
    <source>
        <dbReference type="EMBL" id="KAI7752274.1"/>
    </source>
</evidence>
<feature type="non-terminal residue" evidence="1">
    <location>
        <position position="68"/>
    </location>
</feature>
<comment type="caution">
    <text evidence="1">The sequence shown here is derived from an EMBL/GenBank/DDBJ whole genome shotgun (WGS) entry which is preliminary data.</text>
</comment>
<gene>
    <name evidence="1" type="ORF">M8C21_012787</name>
</gene>
<evidence type="ECO:0000313" key="2">
    <source>
        <dbReference type="Proteomes" id="UP001206925"/>
    </source>
</evidence>
<dbReference type="EMBL" id="JAMZMK010005711">
    <property type="protein sequence ID" value="KAI7752274.1"/>
    <property type="molecule type" value="Genomic_DNA"/>
</dbReference>